<protein>
    <submittedName>
        <fullName evidence="2">Uncharacterized protein</fullName>
    </submittedName>
</protein>
<keyword evidence="3" id="KW-1185">Reference proteome</keyword>
<dbReference type="RefSeq" id="WP_166387224.1">
    <property type="nucleotide sequence ID" value="NZ_BAAATT010000018.1"/>
</dbReference>
<gene>
    <name evidence="2" type="ORF">Cme02nite_70750</name>
</gene>
<accession>A0A8J3LD18</accession>
<dbReference type="EMBL" id="BONJ01000043">
    <property type="protein sequence ID" value="GIG18743.1"/>
    <property type="molecule type" value="Genomic_DNA"/>
</dbReference>
<name>A0A8J3LD18_9ACTN</name>
<sequence>MGDHPPTPDEGSAPAARAELDAVADSDTPSASDGQRVEPVAEPKEAAAAGNDTTRDSDGNSAETIPPDSLKLPPSVSGELYGFAFEEVTNHGPSAFGDNNLVTGITHNTYHSPPPAKPYVGRLLQAAGLLATYAAAPSDGKLDELLRERGAACLTGTPGSGRFTTAIVTLARLHDVDAVNEVFLPAGVETTSLHLHPEVIIAGQGHILRLTGNASSELLRFLGKVAQRAGSHVILIRDADPRLAHQHGAETTHLRPASQDVFRAHLKQRLLAGVAFAAEAEAEAYVDEVTTAEPVYQALRQARRPKEVVGIAAAVAEHMPTVATLAAVLTASQPERRSLANKAMLAAQRPSLIRQHRLDQHERAFRIAYCVFHRQPVHHVFQATGWLLEEIDKSSGREWFGRPALEHSVVDLLGDVLKGDWWEVDPEGDESDAASRTARLRDPGMRGAILDVAWHEFDHARPAMISWLHRMAEVDEPAVRQAAAEVAGLLAHHDFDLVFGEVIDHWARSRRGALRQAAAWTVIAAELGGKVGRQVREQVRNWAWSGSSYQHDTAARIYAGGLRQPNVAWTLADLRRVAGDPLQRHSWVVAEAINQLYEPANATVIIDELAYWTRVKGFAHVQTHAARSFTVLAGRSAEDAEGCPELLRRLAVGNADVEKIAANWRTALFHPAVSGRAWQQFADWLRTADTDEPLREPLKDLLKFVAGDAVMLRRLAFYLPRIWAPGPAPAWITMTIGRT</sequence>
<organism evidence="2 3">
    <name type="scientific">Catellatospora methionotrophica</name>
    <dbReference type="NCBI Taxonomy" id="121620"/>
    <lineage>
        <taxon>Bacteria</taxon>
        <taxon>Bacillati</taxon>
        <taxon>Actinomycetota</taxon>
        <taxon>Actinomycetes</taxon>
        <taxon>Micromonosporales</taxon>
        <taxon>Micromonosporaceae</taxon>
        <taxon>Catellatospora</taxon>
    </lineage>
</organism>
<evidence type="ECO:0000256" key="1">
    <source>
        <dbReference type="SAM" id="MobiDB-lite"/>
    </source>
</evidence>
<evidence type="ECO:0000313" key="2">
    <source>
        <dbReference type="EMBL" id="GIG18743.1"/>
    </source>
</evidence>
<feature type="region of interest" description="Disordered" evidence="1">
    <location>
        <begin position="1"/>
        <end position="73"/>
    </location>
</feature>
<feature type="compositionally biased region" description="Basic and acidic residues" evidence="1">
    <location>
        <begin position="35"/>
        <end position="45"/>
    </location>
</feature>
<evidence type="ECO:0000313" key="3">
    <source>
        <dbReference type="Proteomes" id="UP000660339"/>
    </source>
</evidence>
<comment type="caution">
    <text evidence="2">The sequence shown here is derived from an EMBL/GenBank/DDBJ whole genome shotgun (WGS) entry which is preliminary data.</text>
</comment>
<proteinExistence type="predicted"/>
<dbReference type="Proteomes" id="UP000660339">
    <property type="component" value="Unassembled WGS sequence"/>
</dbReference>
<reference evidence="2" key="1">
    <citation type="submission" date="2021-01" db="EMBL/GenBank/DDBJ databases">
        <title>Whole genome shotgun sequence of Catellatospora methionotrophica NBRC 14553.</title>
        <authorList>
            <person name="Komaki H."/>
            <person name="Tamura T."/>
        </authorList>
    </citation>
    <scope>NUCLEOTIDE SEQUENCE</scope>
    <source>
        <strain evidence="2">NBRC 14553</strain>
    </source>
</reference>
<dbReference type="AlphaFoldDB" id="A0A8J3LD18"/>